<dbReference type="Proteomes" id="UP000536604">
    <property type="component" value="Unassembled WGS sequence"/>
</dbReference>
<dbReference type="EMBL" id="JACHJO010000002">
    <property type="protein sequence ID" value="MBB6118876.1"/>
    <property type="molecule type" value="Genomic_DNA"/>
</dbReference>
<name>A0A841INM4_9ACTN</name>
<evidence type="ECO:0000313" key="3">
    <source>
        <dbReference type="EMBL" id="MBB6118876.1"/>
    </source>
</evidence>
<feature type="domain" description="MucB/RseB N-terminal" evidence="2">
    <location>
        <begin position="107"/>
        <end position="188"/>
    </location>
</feature>
<comment type="caution">
    <text evidence="3">The sequence shown here is derived from an EMBL/GenBank/DDBJ whole genome shotgun (WGS) entry which is preliminary data.</text>
</comment>
<dbReference type="Gene3D" id="2.50.20.10">
    <property type="entry name" value="Lipoprotein localisation LolA/LolB/LppX"/>
    <property type="match status" value="1"/>
</dbReference>
<evidence type="ECO:0000259" key="2">
    <source>
        <dbReference type="Pfam" id="PF03888"/>
    </source>
</evidence>
<keyword evidence="4" id="KW-1185">Reference proteome</keyword>
<keyword evidence="1" id="KW-0732">Signal</keyword>
<dbReference type="RefSeq" id="WP_184287611.1">
    <property type="nucleotide sequence ID" value="NZ_JACHJO010000002.1"/>
</dbReference>
<sequence length="351" mass="36895">MRAGNPSARTAPAPLQALALLCVLLLAGAVSPDAGDVPAEGPDDGMPVLRRAAEAADEVAYSAVREVTGEDGESDLLVRVVNRPGDGIALLPLEGAEDALVVRDSSLQALDDSLLSTLEDVYAVRDAGRDELGGRNAHLVEALRADGTAAGRFWVDAGTGVLLGSSVYGERGERVLGFRTTGLEMGDEHWPDHASGDEPWGDVLTGGEREELREQGWVLPERLAWNLCLVDARSTSYGDQRVIHAVYSDGLSQVSVFIQRGRLDTGSPAVLRNGYLGTGTGGSGVTPQHDTIPGGDTGRYHSVWQADGFVFTVLADAPAGLASSAVTALPGPEDSGFWSRVRRGMARLGFL</sequence>
<feature type="signal peptide" evidence="1">
    <location>
        <begin position="1"/>
        <end position="34"/>
    </location>
</feature>
<proteinExistence type="predicted"/>
<protein>
    <submittedName>
        <fullName evidence="3">Sigma-E factor negative regulatory protein RseB</fullName>
    </submittedName>
</protein>
<feature type="chain" id="PRO_5039370529" evidence="1">
    <location>
        <begin position="35"/>
        <end position="351"/>
    </location>
</feature>
<organism evidence="3 4">
    <name type="scientific">Nocardiopsis algeriensis</name>
    <dbReference type="NCBI Taxonomy" id="1478215"/>
    <lineage>
        <taxon>Bacteria</taxon>
        <taxon>Bacillati</taxon>
        <taxon>Actinomycetota</taxon>
        <taxon>Actinomycetes</taxon>
        <taxon>Streptosporangiales</taxon>
        <taxon>Nocardiopsidaceae</taxon>
        <taxon>Nocardiopsis</taxon>
    </lineage>
</organism>
<reference evidence="3 4" key="1">
    <citation type="submission" date="2020-08" db="EMBL/GenBank/DDBJ databases">
        <title>Genomic Encyclopedia of Type Strains, Phase III (KMG-III): the genomes of soil and plant-associated and newly described type strains.</title>
        <authorList>
            <person name="Whitman W."/>
        </authorList>
    </citation>
    <scope>NUCLEOTIDE SEQUENCE [LARGE SCALE GENOMIC DNA]</scope>
    <source>
        <strain evidence="3 4">CECT 8712</strain>
    </source>
</reference>
<gene>
    <name evidence="3" type="ORF">FHS13_000808</name>
</gene>
<dbReference type="InterPro" id="IPR033434">
    <property type="entry name" value="MucB/RseB_N"/>
</dbReference>
<dbReference type="Pfam" id="PF03888">
    <property type="entry name" value="MucB_RseB"/>
    <property type="match status" value="1"/>
</dbReference>
<evidence type="ECO:0000313" key="4">
    <source>
        <dbReference type="Proteomes" id="UP000536604"/>
    </source>
</evidence>
<evidence type="ECO:0000256" key="1">
    <source>
        <dbReference type="SAM" id="SignalP"/>
    </source>
</evidence>
<accession>A0A841INM4</accession>
<dbReference type="AlphaFoldDB" id="A0A841INM4"/>